<dbReference type="EMBL" id="QBMN01000228">
    <property type="protein sequence ID" value="PZO33979.1"/>
    <property type="molecule type" value="Genomic_DNA"/>
</dbReference>
<dbReference type="InterPro" id="IPR006199">
    <property type="entry name" value="LexA_DNA-bd_dom"/>
</dbReference>
<protein>
    <recommendedName>
        <fullName evidence="1">LexA repressor DNA-binding domain-containing protein</fullName>
    </recommendedName>
</protein>
<organism evidence="2 3">
    <name type="scientific">Shackletoniella antarctica</name>
    <dbReference type="NCBI Taxonomy" id="268115"/>
    <lineage>
        <taxon>Bacteria</taxon>
        <taxon>Bacillati</taxon>
        <taxon>Cyanobacteriota</taxon>
        <taxon>Cyanophyceae</taxon>
        <taxon>Oculatellales</taxon>
        <taxon>Oculatellaceae</taxon>
        <taxon>Shackletoniella</taxon>
    </lineage>
</organism>
<dbReference type="Pfam" id="PF01726">
    <property type="entry name" value="LexA_DNA_bind"/>
    <property type="match status" value="1"/>
</dbReference>
<dbReference type="Proteomes" id="UP000249081">
    <property type="component" value="Unassembled WGS sequence"/>
</dbReference>
<dbReference type="SUPFAM" id="SSF46785">
    <property type="entry name" value="Winged helix' DNA-binding domain"/>
    <property type="match status" value="1"/>
</dbReference>
<dbReference type="GO" id="GO:0004252">
    <property type="term" value="F:serine-type endopeptidase activity"/>
    <property type="evidence" value="ECO:0007669"/>
    <property type="project" value="InterPro"/>
</dbReference>
<reference evidence="2 3" key="2">
    <citation type="submission" date="2018-06" db="EMBL/GenBank/DDBJ databases">
        <title>Metagenomic assembly of (sub)arctic Cyanobacteria and their associated microbiome from non-axenic cultures.</title>
        <authorList>
            <person name="Baurain D."/>
        </authorList>
    </citation>
    <scope>NUCLEOTIDE SEQUENCE [LARGE SCALE GENOMIC DNA]</scope>
    <source>
        <strain evidence="2">ULC041bin1</strain>
    </source>
</reference>
<accession>A0A2W4VW89</accession>
<evidence type="ECO:0000259" key="1">
    <source>
        <dbReference type="Pfam" id="PF01726"/>
    </source>
</evidence>
<gene>
    <name evidence="2" type="ORF">DCF17_21215</name>
</gene>
<name>A0A2W4VW89_9CYAN</name>
<comment type="caution">
    <text evidence="2">The sequence shown here is derived from an EMBL/GenBank/DDBJ whole genome shotgun (WGS) entry which is preliminary data.</text>
</comment>
<dbReference type="InterPro" id="IPR036390">
    <property type="entry name" value="WH_DNA-bd_sf"/>
</dbReference>
<proteinExistence type="predicted"/>
<reference evidence="3" key="1">
    <citation type="submission" date="2018-04" db="EMBL/GenBank/DDBJ databases">
        <authorList>
            <person name="Cornet L."/>
        </authorList>
    </citation>
    <scope>NUCLEOTIDE SEQUENCE [LARGE SCALE GENOMIC DNA]</scope>
</reference>
<evidence type="ECO:0000313" key="3">
    <source>
        <dbReference type="Proteomes" id="UP000249081"/>
    </source>
</evidence>
<feature type="domain" description="LexA repressor DNA-binding" evidence="1">
    <location>
        <begin position="17"/>
        <end position="70"/>
    </location>
</feature>
<sequence>MIIEFLKGDAPNFESCTRCQAETYEVVRGMLQERKRVKTSEILARLNLKSTAPYYSRLTHLQEKGYLRWGKAPTQATA</sequence>
<evidence type="ECO:0000313" key="2">
    <source>
        <dbReference type="EMBL" id="PZO33979.1"/>
    </source>
</evidence>
<dbReference type="AlphaFoldDB" id="A0A2W4VW89"/>
<dbReference type="GO" id="GO:0006508">
    <property type="term" value="P:proteolysis"/>
    <property type="evidence" value="ECO:0007669"/>
    <property type="project" value="InterPro"/>
</dbReference>